<name>A0ABT6F0Z6_9SYNE</name>
<feature type="signal peptide" evidence="1">
    <location>
        <begin position="1"/>
        <end position="27"/>
    </location>
</feature>
<evidence type="ECO:0000313" key="3">
    <source>
        <dbReference type="Proteomes" id="UP001154265"/>
    </source>
</evidence>
<sequence>MQSPINHLISLSLLSTAIFGFNSMAVAQVTPPGQFGVDNPVLQRARNLARQAGERVNGGLTRYRAEASMHGPASQSPFVDNGDSTFTFTFLGGAPAQPPTIETVVTVAYDASTITVNYNGPIRSGEATLTPVEFTETEAPTPDTPEIQRGMNLARQAAEKANGGLGAYRAEMAMYDANLAPWRVNSDGSLTFDFYGAPPNGTVATVQSIVTVSENGSVVTINYNGPVQSPMPGDRALN</sequence>
<keyword evidence="3" id="KW-1185">Reference proteome</keyword>
<keyword evidence="1" id="KW-0732">Signal</keyword>
<dbReference type="RefSeq" id="WP_277867356.1">
    <property type="nucleotide sequence ID" value="NZ_JAKKUT010000002.1"/>
</dbReference>
<protein>
    <submittedName>
        <fullName evidence="2">Purine nucleoside permease</fullName>
    </submittedName>
</protein>
<organism evidence="2 3">
    <name type="scientific">Candidatus Synechococcus calcipolaris G9</name>
    <dbReference type="NCBI Taxonomy" id="1497997"/>
    <lineage>
        <taxon>Bacteria</taxon>
        <taxon>Bacillati</taxon>
        <taxon>Cyanobacteriota</taxon>
        <taxon>Cyanophyceae</taxon>
        <taxon>Synechococcales</taxon>
        <taxon>Synechococcaceae</taxon>
        <taxon>Synechococcus</taxon>
    </lineage>
</organism>
<evidence type="ECO:0000313" key="2">
    <source>
        <dbReference type="EMBL" id="MDG2991492.1"/>
    </source>
</evidence>
<evidence type="ECO:0000256" key="1">
    <source>
        <dbReference type="SAM" id="SignalP"/>
    </source>
</evidence>
<comment type="caution">
    <text evidence="2">The sequence shown here is derived from an EMBL/GenBank/DDBJ whole genome shotgun (WGS) entry which is preliminary data.</text>
</comment>
<feature type="chain" id="PRO_5047177212" evidence="1">
    <location>
        <begin position="28"/>
        <end position="238"/>
    </location>
</feature>
<dbReference type="EMBL" id="JAKKUT010000002">
    <property type="protein sequence ID" value="MDG2991492.1"/>
    <property type="molecule type" value="Genomic_DNA"/>
</dbReference>
<reference evidence="2" key="1">
    <citation type="journal article" date="2022" name="Genome Biol. Evol.">
        <title>A New Gene Family Diagnostic for Intracellular Biomineralization of Amorphous Ca Carbonates by Cyanobacteria.</title>
        <authorList>
            <person name="Benzerara K."/>
            <person name="Duprat E."/>
            <person name="Bitard-Feildel T."/>
            <person name="Caumes G."/>
            <person name="Cassier-Chauvat C."/>
            <person name="Chauvat F."/>
            <person name="Dezi M."/>
            <person name="Diop S.I."/>
            <person name="Gaschignard G."/>
            <person name="Gorgen S."/>
            <person name="Gugger M."/>
            <person name="Lopez-Garcia P."/>
            <person name="Millet M."/>
            <person name="Skouri-Panet F."/>
            <person name="Moreira D."/>
            <person name="Callebaut I."/>
        </authorList>
    </citation>
    <scope>NUCLEOTIDE SEQUENCE</scope>
    <source>
        <strain evidence="2">G9</strain>
    </source>
</reference>
<accession>A0ABT6F0Z6</accession>
<gene>
    <name evidence="2" type="ORF">L3556_11205</name>
</gene>
<dbReference type="Proteomes" id="UP001154265">
    <property type="component" value="Unassembled WGS sequence"/>
</dbReference>
<proteinExistence type="predicted"/>
<reference evidence="2" key="2">
    <citation type="submission" date="2022-01" db="EMBL/GenBank/DDBJ databases">
        <authorList>
            <person name="Zivanovic Y."/>
            <person name="Moreira D."/>
            <person name="Lopez-Garcia P."/>
        </authorList>
    </citation>
    <scope>NUCLEOTIDE SEQUENCE</scope>
    <source>
        <strain evidence="2">G9</strain>
    </source>
</reference>